<dbReference type="InterPro" id="IPR050490">
    <property type="entry name" value="Bact_solute-bd_prot1"/>
</dbReference>
<keyword evidence="2" id="KW-0732">Signal</keyword>
<evidence type="ECO:0000313" key="4">
    <source>
        <dbReference type="Proteomes" id="UP000003860"/>
    </source>
</evidence>
<gene>
    <name evidence="3" type="ORF">Cpap_0765</name>
</gene>
<dbReference type="InterPro" id="IPR006059">
    <property type="entry name" value="SBP"/>
</dbReference>
<sequence>MKKWLIKSLTAAIILGVTVSMAACTKPGGDSNSSSNSSSSASGSGNTPYKDTVTLDVYTLTGNFQGEQIGWFGKVVKDKFNLKLNIISAQTDGNADQSFQTRSASGDLGDIVVYGAMDTKFTDSLKAGLLMKLSDNDLLSKHGSNIVKNYPGAIKRISDKYGNYAIPNNVSTESPNTPCEDSDLTFGVYTRYDYYKEIGSPKLNTFDDVYPMLKAMAKKHPTNANGQKQYAFSLFKDWDGCMMMFGKMIAELYGYEEAPFGGFLLTNNMATEYQSIIDPNGYYVKALKVYNQAYRDGLLDPDSINQTWDDITKKYTNGQVLYSQFSWLGPNYFNNADNIAKGAGFALVPIADEKIWSNGFTPNGSTYVVALGKSCKDPERAMDFLNWYYSPEGQMIVKNGPEGLAWKMENGKAVLTDFGKKCRPSLAVEVSSEFGGSDWQTGECRLGFDGLAANAVNPNTKEPYYYKLWSSTLSSNTSLLQKNWSEAMDGAMCTKDWLVKNNHISVAPGTDYVAPTLPSDIQSTQDVVKMDIRDYSWKMVYAKSDSEFNSLLKQMTEKVKGEGFDTVVEWDKQQLSEVAAARKQAADSKK</sequence>
<dbReference type="STRING" id="588581.Cpap_0765"/>
<dbReference type="EMBL" id="ACXX02000013">
    <property type="protein sequence ID" value="EGD46512.1"/>
    <property type="molecule type" value="Genomic_DNA"/>
</dbReference>
<dbReference type="PROSITE" id="PS51257">
    <property type="entry name" value="PROKAR_LIPOPROTEIN"/>
    <property type="match status" value="1"/>
</dbReference>
<feature type="signal peptide" evidence="2">
    <location>
        <begin position="1"/>
        <end position="22"/>
    </location>
</feature>
<evidence type="ECO:0000256" key="2">
    <source>
        <dbReference type="SAM" id="SignalP"/>
    </source>
</evidence>
<dbReference type="eggNOG" id="COG1653">
    <property type="taxonomic scope" value="Bacteria"/>
</dbReference>
<dbReference type="SUPFAM" id="SSF53850">
    <property type="entry name" value="Periplasmic binding protein-like II"/>
    <property type="match status" value="1"/>
</dbReference>
<protein>
    <submittedName>
        <fullName evidence="3">Extracellular solute-binding protein family 1</fullName>
    </submittedName>
</protein>
<keyword evidence="4" id="KW-1185">Reference proteome</keyword>
<accession>F1TGE7</accession>
<feature type="region of interest" description="Disordered" evidence="1">
    <location>
        <begin position="26"/>
        <end position="46"/>
    </location>
</feature>
<dbReference type="OrthoDB" id="3235892at2"/>
<dbReference type="Pfam" id="PF01547">
    <property type="entry name" value="SBP_bac_1"/>
    <property type="match status" value="1"/>
</dbReference>
<feature type="chain" id="PRO_5005675961" evidence="2">
    <location>
        <begin position="23"/>
        <end position="590"/>
    </location>
</feature>
<dbReference type="PANTHER" id="PTHR43649:SF12">
    <property type="entry name" value="DIACETYLCHITOBIOSE BINDING PROTEIN DASA"/>
    <property type="match status" value="1"/>
</dbReference>
<evidence type="ECO:0000256" key="1">
    <source>
        <dbReference type="SAM" id="MobiDB-lite"/>
    </source>
</evidence>
<name>F1TGE7_9FIRM</name>
<evidence type="ECO:0000313" key="3">
    <source>
        <dbReference type="EMBL" id="EGD46512.1"/>
    </source>
</evidence>
<organism evidence="3 4">
    <name type="scientific">Ruminiclostridium papyrosolvens DSM 2782</name>
    <dbReference type="NCBI Taxonomy" id="588581"/>
    <lineage>
        <taxon>Bacteria</taxon>
        <taxon>Bacillati</taxon>
        <taxon>Bacillota</taxon>
        <taxon>Clostridia</taxon>
        <taxon>Eubacteriales</taxon>
        <taxon>Oscillospiraceae</taxon>
        <taxon>Ruminiclostridium</taxon>
    </lineage>
</organism>
<dbReference type="RefSeq" id="WP_004621235.1">
    <property type="nucleotide sequence ID" value="NZ_ACXX02000013.1"/>
</dbReference>
<dbReference type="Gene3D" id="3.40.190.10">
    <property type="entry name" value="Periplasmic binding protein-like II"/>
    <property type="match status" value="2"/>
</dbReference>
<feature type="compositionally biased region" description="Low complexity" evidence="1">
    <location>
        <begin position="28"/>
        <end position="46"/>
    </location>
</feature>
<dbReference type="Proteomes" id="UP000003860">
    <property type="component" value="Unassembled WGS sequence"/>
</dbReference>
<reference evidence="3" key="2">
    <citation type="submission" date="2011-01" db="EMBL/GenBank/DDBJ databases">
        <title>The Non-contiguous Finished genome of Clostridium papyrosolvens.</title>
        <authorList>
            <person name="Lucas S."/>
            <person name="Copeland A."/>
            <person name="Lapidus A."/>
            <person name="Cheng J.-F."/>
            <person name="Goodwin L."/>
            <person name="Pitluck S."/>
            <person name="Misra M."/>
            <person name="Chertkov O."/>
            <person name="Detter J.C."/>
            <person name="Han C."/>
            <person name="Tapia R."/>
            <person name="Land M."/>
            <person name="Hauser L."/>
            <person name="Kyrpides N."/>
            <person name="Ivanova N."/>
            <person name="Pagani I."/>
            <person name="Mouttaki H."/>
            <person name="He Z."/>
            <person name="Zhou J."/>
            <person name="Hemme C.L."/>
            <person name="Woyke T."/>
        </authorList>
    </citation>
    <scope>NUCLEOTIDE SEQUENCE [LARGE SCALE GENOMIC DNA]</scope>
    <source>
        <strain evidence="3">DSM 2782</strain>
    </source>
</reference>
<dbReference type="AlphaFoldDB" id="F1TGE7"/>
<proteinExistence type="predicted"/>
<dbReference type="PANTHER" id="PTHR43649">
    <property type="entry name" value="ARABINOSE-BINDING PROTEIN-RELATED"/>
    <property type="match status" value="1"/>
</dbReference>
<reference evidence="3" key="1">
    <citation type="submission" date="2009-07" db="EMBL/GenBank/DDBJ databases">
        <authorList>
            <consortium name="US DOE Joint Genome Institute (JGI-PGF)"/>
            <person name="Lucas S."/>
            <person name="Copeland A."/>
            <person name="Lapidus A."/>
            <person name="Glavina del Rio T."/>
            <person name="Tice H."/>
            <person name="Bruce D."/>
            <person name="Goodwin L."/>
            <person name="Pitluck S."/>
            <person name="Larimer F."/>
            <person name="Land M.L."/>
            <person name="Mouttaki H."/>
            <person name="He Z."/>
            <person name="Zhou J."/>
            <person name="Hemme C.L."/>
        </authorList>
    </citation>
    <scope>NUCLEOTIDE SEQUENCE [LARGE SCALE GENOMIC DNA]</scope>
    <source>
        <strain evidence="3">DSM 2782</strain>
    </source>
</reference>
<comment type="caution">
    <text evidence="3">The sequence shown here is derived from an EMBL/GenBank/DDBJ whole genome shotgun (WGS) entry which is preliminary data.</text>
</comment>